<reference evidence="1 2" key="1">
    <citation type="journal article" date="2015" name="Genome Biol. Evol.">
        <title>Comparative Genomics of a Bacterivorous Green Alga Reveals Evolutionary Causalities and Consequences of Phago-Mixotrophic Mode of Nutrition.</title>
        <authorList>
            <person name="Burns J.A."/>
            <person name="Paasch A."/>
            <person name="Narechania A."/>
            <person name="Kim E."/>
        </authorList>
    </citation>
    <scope>NUCLEOTIDE SEQUENCE [LARGE SCALE GENOMIC DNA]</scope>
    <source>
        <strain evidence="1 2">PLY_AMNH</strain>
    </source>
</reference>
<dbReference type="Proteomes" id="UP001190700">
    <property type="component" value="Unassembled WGS sequence"/>
</dbReference>
<keyword evidence="2" id="KW-1185">Reference proteome</keyword>
<evidence type="ECO:0000313" key="2">
    <source>
        <dbReference type="Proteomes" id="UP001190700"/>
    </source>
</evidence>
<dbReference type="EMBL" id="LGRX02005078">
    <property type="protein sequence ID" value="KAK3279200.1"/>
    <property type="molecule type" value="Genomic_DNA"/>
</dbReference>
<dbReference type="AlphaFoldDB" id="A0AAE0LBZ7"/>
<evidence type="ECO:0000313" key="1">
    <source>
        <dbReference type="EMBL" id="KAK3279200.1"/>
    </source>
</evidence>
<sequence>MPGWDGGHRTELVLSDVRKDEVLTWYKEVPELLNQFQSKFAYGKNYELLRAAAARVGKKFYNLQTFCDTRFAQAERKVYKNFILNYLAIVTHFREKVSSGKEEEKTYASTFLGELYKLTLVVTVLGLADLLRKVKAISLFQQTVNTLPWEVAEREKQFADDFDQTYTSQLDFKDRDTARVPLSEEDFPMLCAHQAEIETQGTFQEWCTCMVRNHGRLL</sequence>
<name>A0AAE0LBZ7_9CHLO</name>
<proteinExistence type="predicted"/>
<organism evidence="1 2">
    <name type="scientific">Cymbomonas tetramitiformis</name>
    <dbReference type="NCBI Taxonomy" id="36881"/>
    <lineage>
        <taxon>Eukaryota</taxon>
        <taxon>Viridiplantae</taxon>
        <taxon>Chlorophyta</taxon>
        <taxon>Pyramimonadophyceae</taxon>
        <taxon>Pyramimonadales</taxon>
        <taxon>Pyramimonadaceae</taxon>
        <taxon>Cymbomonas</taxon>
    </lineage>
</organism>
<comment type="caution">
    <text evidence="1">The sequence shown here is derived from an EMBL/GenBank/DDBJ whole genome shotgun (WGS) entry which is preliminary data.</text>
</comment>
<accession>A0AAE0LBZ7</accession>
<gene>
    <name evidence="1" type="ORF">CYMTET_12904</name>
</gene>
<protein>
    <submittedName>
        <fullName evidence="1">Uncharacterized protein</fullName>
    </submittedName>
</protein>